<keyword evidence="2" id="KW-1185">Reference proteome</keyword>
<dbReference type="AlphaFoldDB" id="A0A6V8H4D8"/>
<proteinExistence type="predicted"/>
<comment type="caution">
    <text evidence="1">The sequence shown here is derived from an EMBL/GenBank/DDBJ whole genome shotgun (WGS) entry which is preliminary data.</text>
</comment>
<sequence length="357" mass="41104">MSACQYWDLSRKPQTVLCPSCGSVKKTIQIRQKSTFSSRWLVHYCGHCGLRLLTYDASRQRHFLKRDEIDVLTYPEASSKVMTAPSPFPLDNNLVEKTDFTQWKERYKSEVPSVVYWVVSDTKTCMPVGLRDESNRRNIYSIDYPDFDLDGKFKAAVCWPHTPKRDGAELLVPTVWMAENASMRVMTSSLQVAGLVQVVQSSWDVVLYFPPPHAVPASNLNIPKSSSAEQRFELEKEAHAKISHDRQQISFFVGRRISLEEGCYKSELPYFLWRSSQGYLLWTTRIVTDAPMVYVPLPTISESWEIGRYSEMLAPTRKQLRIYADLSESFVAEIVTSYVALCGQFLRKRDLDLYNMD</sequence>
<reference evidence="2" key="1">
    <citation type="journal article" date="2015" name="Genome Announc.">
        <title>Draft genome sequence of Talaromyces cellulolyticus strain Y-94, a source of lignocellulosic biomass-degrading enzymes.</title>
        <authorList>
            <person name="Fujii T."/>
            <person name="Koike H."/>
            <person name="Sawayama S."/>
            <person name="Yano S."/>
            <person name="Inoue H."/>
        </authorList>
    </citation>
    <scope>NUCLEOTIDE SEQUENCE [LARGE SCALE GENOMIC DNA]</scope>
    <source>
        <strain evidence="2">Y-94</strain>
    </source>
</reference>
<evidence type="ECO:0000313" key="1">
    <source>
        <dbReference type="EMBL" id="GAM35853.1"/>
    </source>
</evidence>
<evidence type="ECO:0000313" key="2">
    <source>
        <dbReference type="Proteomes" id="UP000053095"/>
    </source>
</evidence>
<gene>
    <name evidence="1" type="ORF">TCE0_017r04502</name>
</gene>
<accession>A0A6V8H4D8</accession>
<organism evidence="1 2">
    <name type="scientific">Talaromyces pinophilus</name>
    <name type="common">Penicillium pinophilum</name>
    <dbReference type="NCBI Taxonomy" id="128442"/>
    <lineage>
        <taxon>Eukaryota</taxon>
        <taxon>Fungi</taxon>
        <taxon>Dikarya</taxon>
        <taxon>Ascomycota</taxon>
        <taxon>Pezizomycotina</taxon>
        <taxon>Eurotiomycetes</taxon>
        <taxon>Eurotiomycetidae</taxon>
        <taxon>Eurotiales</taxon>
        <taxon>Trichocomaceae</taxon>
        <taxon>Talaromyces</taxon>
        <taxon>Talaromyces sect. Talaromyces</taxon>
    </lineage>
</organism>
<protein>
    <submittedName>
        <fullName evidence="1">Uncharacterized protein</fullName>
    </submittedName>
</protein>
<dbReference type="Proteomes" id="UP000053095">
    <property type="component" value="Unassembled WGS sequence"/>
</dbReference>
<name>A0A6V8H4D8_TALPI</name>
<dbReference type="EMBL" id="DF933813">
    <property type="protein sequence ID" value="GAM35853.1"/>
    <property type="molecule type" value="Genomic_DNA"/>
</dbReference>